<organism evidence="1 2">
    <name type="scientific">Tropilaelaps mercedesae</name>
    <dbReference type="NCBI Taxonomy" id="418985"/>
    <lineage>
        <taxon>Eukaryota</taxon>
        <taxon>Metazoa</taxon>
        <taxon>Ecdysozoa</taxon>
        <taxon>Arthropoda</taxon>
        <taxon>Chelicerata</taxon>
        <taxon>Arachnida</taxon>
        <taxon>Acari</taxon>
        <taxon>Parasitiformes</taxon>
        <taxon>Mesostigmata</taxon>
        <taxon>Gamasina</taxon>
        <taxon>Dermanyssoidea</taxon>
        <taxon>Laelapidae</taxon>
        <taxon>Tropilaelaps</taxon>
    </lineage>
</organism>
<keyword evidence="2" id="KW-1185">Reference proteome</keyword>
<dbReference type="AlphaFoldDB" id="A0A1V9XJ51"/>
<dbReference type="GO" id="GO:0005737">
    <property type="term" value="C:cytoplasm"/>
    <property type="evidence" value="ECO:0007669"/>
    <property type="project" value="TreeGrafter"/>
</dbReference>
<sequence length="399" mass="43473">MMQAAAQIFTKPDPSVCLDIDEVGLETTRDAQQHASSGLSESFTIHLGSQLKVMHNLRLSCIDLLDTFRRRSPEEALQTSMCLYSGQLQGAVILVDNRVSSYKGIKREFAEICKLRAELHFPDIETQLSEVRAEFRKAASRPSDGIKGGAVGKTNVSSCRSPASPLKGCHSAYIEDDDEVCLSPGDIYMTRHSNLAGVHVVFHLVAGSDEEDLSMKELTSRHQASSAKHRVYDLLLVQLRRTVILGLHNILRIAHERDVRTLSIPLLLCNAHNPSIMTQAWCTKRAELVYKCVKGFMIEMASLVAESDRDDPRTVEFVVPPALGMGTSSPDETTAFTSLSSMLQGIFRMANPLVLTTSDSTGPGNNNMSNTSNNAFMGEGPANNNGGFGGGNSGNLNNM</sequence>
<dbReference type="PANTHER" id="PTHR16525">
    <property type="entry name" value="PROTEIN C12ORF4"/>
    <property type="match status" value="1"/>
</dbReference>
<dbReference type="InParanoid" id="A0A1V9XJ51"/>
<gene>
    <name evidence="1" type="ORF">BIW11_03592</name>
</gene>
<evidence type="ECO:0000313" key="2">
    <source>
        <dbReference type="Proteomes" id="UP000192247"/>
    </source>
</evidence>
<dbReference type="EMBL" id="MNPL01010039">
    <property type="protein sequence ID" value="OQR73382.1"/>
    <property type="molecule type" value="Genomic_DNA"/>
</dbReference>
<dbReference type="InterPro" id="IPR019311">
    <property type="entry name" value="Fy-3"/>
</dbReference>
<proteinExistence type="predicted"/>
<accession>A0A1V9XJ51</accession>
<dbReference type="Proteomes" id="UP000192247">
    <property type="component" value="Unassembled WGS sequence"/>
</dbReference>
<evidence type="ECO:0000313" key="1">
    <source>
        <dbReference type="EMBL" id="OQR73382.1"/>
    </source>
</evidence>
<name>A0A1V9XJ51_9ACAR</name>
<dbReference type="OrthoDB" id="415359at2759"/>
<reference evidence="1 2" key="1">
    <citation type="journal article" date="2017" name="Gigascience">
        <title>Draft genome of the honey bee ectoparasitic mite, Tropilaelaps mercedesae, is shaped by the parasitic life history.</title>
        <authorList>
            <person name="Dong X."/>
            <person name="Armstrong S.D."/>
            <person name="Xia D."/>
            <person name="Makepeace B.L."/>
            <person name="Darby A.C."/>
            <person name="Kadowaki T."/>
        </authorList>
    </citation>
    <scope>NUCLEOTIDE SEQUENCE [LARGE SCALE GENOMIC DNA]</scope>
    <source>
        <strain evidence="1">Wuxi-XJTLU</strain>
    </source>
</reference>
<dbReference type="PANTHER" id="PTHR16525:SF0">
    <property type="entry name" value="PROTEIN C12ORF4"/>
    <property type="match status" value="1"/>
</dbReference>
<dbReference type="STRING" id="418985.A0A1V9XJ51"/>
<comment type="caution">
    <text evidence="1">The sequence shown here is derived from an EMBL/GenBank/DDBJ whole genome shotgun (WGS) entry which is preliminary data.</text>
</comment>
<dbReference type="FunCoup" id="A0A1V9XJ51">
    <property type="interactions" value="1890"/>
</dbReference>
<protein>
    <submittedName>
        <fullName evidence="1">Uncharacterized protein</fullName>
    </submittedName>
</protein>
<dbReference type="Pfam" id="PF10154">
    <property type="entry name" value="Fy-3"/>
    <property type="match status" value="2"/>
</dbReference>